<dbReference type="EMBL" id="JACAZI010000003">
    <property type="protein sequence ID" value="KAF7365845.1"/>
    <property type="molecule type" value="Genomic_DNA"/>
</dbReference>
<accession>A0A8H7D924</accession>
<keyword evidence="2" id="KW-1133">Transmembrane helix</keyword>
<feature type="domain" description="DUF6535" evidence="3">
    <location>
        <begin position="87"/>
        <end position="152"/>
    </location>
</feature>
<dbReference type="Pfam" id="PF20153">
    <property type="entry name" value="DUF6535"/>
    <property type="match status" value="2"/>
</dbReference>
<feature type="transmembrane region" description="Helical" evidence="2">
    <location>
        <begin position="47"/>
        <end position="71"/>
    </location>
</feature>
<feature type="transmembrane region" description="Helical" evidence="2">
    <location>
        <begin position="99"/>
        <end position="123"/>
    </location>
</feature>
<proteinExistence type="predicted"/>
<feature type="region of interest" description="Disordered" evidence="1">
    <location>
        <begin position="1"/>
        <end position="21"/>
    </location>
</feature>
<reference evidence="4" key="1">
    <citation type="submission" date="2020-05" db="EMBL/GenBank/DDBJ databases">
        <title>Mycena genomes resolve the evolution of fungal bioluminescence.</title>
        <authorList>
            <person name="Tsai I.J."/>
        </authorList>
    </citation>
    <scope>NUCLEOTIDE SEQUENCE</scope>
    <source>
        <strain evidence="4">CCC161011</strain>
    </source>
</reference>
<dbReference type="AlphaFoldDB" id="A0A8H7D924"/>
<keyword evidence="2" id="KW-0472">Membrane</keyword>
<evidence type="ECO:0000256" key="1">
    <source>
        <dbReference type="SAM" id="MobiDB-lite"/>
    </source>
</evidence>
<evidence type="ECO:0000313" key="5">
    <source>
        <dbReference type="Proteomes" id="UP000620124"/>
    </source>
</evidence>
<keyword evidence="2" id="KW-0812">Transmembrane</keyword>
<evidence type="ECO:0000313" key="4">
    <source>
        <dbReference type="EMBL" id="KAF7365845.1"/>
    </source>
</evidence>
<comment type="caution">
    <text evidence="4">The sequence shown here is derived from an EMBL/GenBank/DDBJ whole genome shotgun (WGS) entry which is preliminary data.</text>
</comment>
<protein>
    <recommendedName>
        <fullName evidence="3">DUF6535 domain-containing protein</fullName>
    </recommendedName>
</protein>
<feature type="domain" description="DUF6535" evidence="3">
    <location>
        <begin position="30"/>
        <end position="85"/>
    </location>
</feature>
<keyword evidence="5" id="KW-1185">Reference proteome</keyword>
<dbReference type="Proteomes" id="UP000620124">
    <property type="component" value="Unassembled WGS sequence"/>
</dbReference>
<evidence type="ECO:0000256" key="2">
    <source>
        <dbReference type="SAM" id="Phobius"/>
    </source>
</evidence>
<dbReference type="InterPro" id="IPR045338">
    <property type="entry name" value="DUF6535"/>
</dbReference>
<sequence length="156" mass="16777">MSATILDDPAKTGKDATPGSSAVELSHDLWSLYLEEANERAAAKANLWNGSLAAFLLFAGLFAGVVSSFVIDSRAELLPGSDNDTAGTKVPVTTLAINFLWFISLTSTLISALAAVLAQTWIVKFGLVPTKGFTGAMERWIHDDNAEHWHLHTSDF</sequence>
<organism evidence="4 5">
    <name type="scientific">Mycena venus</name>
    <dbReference type="NCBI Taxonomy" id="2733690"/>
    <lineage>
        <taxon>Eukaryota</taxon>
        <taxon>Fungi</taxon>
        <taxon>Dikarya</taxon>
        <taxon>Basidiomycota</taxon>
        <taxon>Agaricomycotina</taxon>
        <taxon>Agaricomycetes</taxon>
        <taxon>Agaricomycetidae</taxon>
        <taxon>Agaricales</taxon>
        <taxon>Marasmiineae</taxon>
        <taxon>Mycenaceae</taxon>
        <taxon>Mycena</taxon>
    </lineage>
</organism>
<evidence type="ECO:0000259" key="3">
    <source>
        <dbReference type="Pfam" id="PF20153"/>
    </source>
</evidence>
<name>A0A8H7D924_9AGAR</name>
<gene>
    <name evidence="4" type="ORF">MVEN_00458700</name>
</gene>
<dbReference type="OrthoDB" id="3221808at2759"/>